<dbReference type="Proteomes" id="UP000095131">
    <property type="component" value="Unassembled WGS sequence"/>
</dbReference>
<proteinExistence type="predicted"/>
<dbReference type="AlphaFoldDB" id="A0A1E3WIX4"/>
<evidence type="ECO:0008006" key="3">
    <source>
        <dbReference type="Google" id="ProtNLM"/>
    </source>
</evidence>
<name>A0A1E3WIX4_9VIBR</name>
<dbReference type="RefSeq" id="WP_069447428.1">
    <property type="nucleotide sequence ID" value="NZ_MDCJ01000004.1"/>
</dbReference>
<organism evidence="1 2">
    <name type="scientific">Vibrio scophthalmi</name>
    <dbReference type="NCBI Taxonomy" id="45658"/>
    <lineage>
        <taxon>Bacteria</taxon>
        <taxon>Pseudomonadati</taxon>
        <taxon>Pseudomonadota</taxon>
        <taxon>Gammaproteobacteria</taxon>
        <taxon>Vibrionales</taxon>
        <taxon>Vibrionaceae</taxon>
        <taxon>Vibrio</taxon>
    </lineage>
</organism>
<dbReference type="OrthoDB" id="5918877at2"/>
<accession>A0A1E3WIX4</accession>
<sequence>MAKQRYKTAHLFLKNVTELGEMFDLNRDTVRKRLRASQVKPHKTEKGINVYVVKEAAEAIIGCEEKGYV</sequence>
<evidence type="ECO:0000313" key="1">
    <source>
        <dbReference type="EMBL" id="ODS09718.1"/>
    </source>
</evidence>
<protein>
    <recommendedName>
        <fullName evidence="3">DNA-binding protein</fullName>
    </recommendedName>
</protein>
<dbReference type="EMBL" id="MDCJ01000004">
    <property type="protein sequence ID" value="ODS09718.1"/>
    <property type="molecule type" value="Genomic_DNA"/>
</dbReference>
<comment type="caution">
    <text evidence="1">The sequence shown here is derived from an EMBL/GenBank/DDBJ whole genome shotgun (WGS) entry which is preliminary data.</text>
</comment>
<reference evidence="1 2" key="1">
    <citation type="submission" date="2016-08" db="EMBL/GenBank/DDBJ databases">
        <title>Genome sequencing of Vibrio scophthalmi strain FP3289, an isolated from Paralichthys olivaceus.</title>
        <authorList>
            <person name="Han H.-J."/>
        </authorList>
    </citation>
    <scope>NUCLEOTIDE SEQUENCE [LARGE SCALE GENOMIC DNA]</scope>
    <source>
        <strain evidence="1 2">FP3289</strain>
    </source>
</reference>
<gene>
    <name evidence="1" type="ORF">VSF3289_03239</name>
</gene>
<evidence type="ECO:0000313" key="2">
    <source>
        <dbReference type="Proteomes" id="UP000095131"/>
    </source>
</evidence>